<keyword evidence="3" id="KW-0813">Transport</keyword>
<evidence type="ECO:0000256" key="1">
    <source>
        <dbReference type="ARBA" id="ARBA00004448"/>
    </source>
</evidence>
<dbReference type="InterPro" id="IPR039055">
    <property type="entry name" value="MCU_fam"/>
</dbReference>
<feature type="transmembrane region" description="Helical" evidence="15">
    <location>
        <begin position="168"/>
        <end position="187"/>
    </location>
</feature>
<keyword evidence="7" id="KW-0999">Mitochondrion inner membrane</keyword>
<gene>
    <name evidence="17" type="ORF">ABL78_6162</name>
</gene>
<keyword evidence="18" id="KW-1185">Reference proteome</keyword>
<evidence type="ECO:0000256" key="6">
    <source>
        <dbReference type="ARBA" id="ARBA00022692"/>
    </source>
</evidence>
<dbReference type="Pfam" id="PF04678">
    <property type="entry name" value="MCU"/>
    <property type="match status" value="1"/>
</dbReference>
<proteinExistence type="inferred from homology"/>
<dbReference type="Proteomes" id="UP000038009">
    <property type="component" value="Unassembled WGS sequence"/>
</dbReference>
<keyword evidence="4" id="KW-0109">Calcium transport</keyword>
<dbReference type="OrthoDB" id="278338at2759"/>
<keyword evidence="13" id="KW-0407">Ion channel</keyword>
<keyword evidence="12 15" id="KW-0472">Membrane</keyword>
<evidence type="ECO:0000256" key="10">
    <source>
        <dbReference type="ARBA" id="ARBA00023065"/>
    </source>
</evidence>
<reference evidence="17 18" key="1">
    <citation type="journal article" date="2015" name="PLoS Pathog.">
        <title>Leptomonas seymouri: Adaptations to the Dixenous Life Cycle Analyzed by Genome Sequencing, Transcriptome Profiling and Co-infection with Leishmania donovani.</title>
        <authorList>
            <person name="Kraeva N."/>
            <person name="Butenko A."/>
            <person name="Hlavacova J."/>
            <person name="Kostygov A."/>
            <person name="Myskova J."/>
            <person name="Grybchuk D."/>
            <person name="Lestinova T."/>
            <person name="Votypka J."/>
            <person name="Volf P."/>
            <person name="Opperdoes F."/>
            <person name="Flegontov P."/>
            <person name="Lukes J."/>
            <person name="Yurchenko V."/>
        </authorList>
    </citation>
    <scope>NUCLEOTIDE SEQUENCE [LARGE SCALE GENOMIC DNA]</scope>
    <source>
        <strain evidence="17 18">ATCC 30220</strain>
    </source>
</reference>
<evidence type="ECO:0000256" key="12">
    <source>
        <dbReference type="ARBA" id="ARBA00023136"/>
    </source>
</evidence>
<dbReference type="PANTHER" id="PTHR13462">
    <property type="entry name" value="CALCIUM UNIPORTER PROTEIN, MITOCHONDRIAL"/>
    <property type="match status" value="1"/>
</dbReference>
<organism evidence="17 18">
    <name type="scientific">Leptomonas seymouri</name>
    <dbReference type="NCBI Taxonomy" id="5684"/>
    <lineage>
        <taxon>Eukaryota</taxon>
        <taxon>Discoba</taxon>
        <taxon>Euglenozoa</taxon>
        <taxon>Kinetoplastea</taxon>
        <taxon>Metakinetoplastina</taxon>
        <taxon>Trypanosomatida</taxon>
        <taxon>Trypanosomatidae</taxon>
        <taxon>Leishmaniinae</taxon>
        <taxon>Leptomonas</taxon>
    </lineage>
</organism>
<evidence type="ECO:0000256" key="3">
    <source>
        <dbReference type="ARBA" id="ARBA00022448"/>
    </source>
</evidence>
<evidence type="ECO:0000256" key="9">
    <source>
        <dbReference type="ARBA" id="ARBA00022989"/>
    </source>
</evidence>
<dbReference type="GO" id="GO:0005262">
    <property type="term" value="F:calcium channel activity"/>
    <property type="evidence" value="ECO:0007669"/>
    <property type="project" value="UniProtKB-KW"/>
</dbReference>
<sequence>MERCKMILLSLCTLHSCSFFLFFYHLCSAVIYNADVSEMLTKLSLRKALFARAAIDLSGKRIVTKNDFLALLISGKYTPPRYRMTHGEAIEYLDALKCSKMVVEVGDYIYLDPQCIVDAVHLKAGLPLVSSVSHDLESARRMLALTLAESNKRTFPAVQKAVRREKEFWALTALGSGIQMLVLSYLTFQVYGWDVMEPITFFVTTATALCSYAFFLRFRAEHSYDRVDDSLLPYQLSKELGSSRVESEKMIHNIRLSQELEEVVSKWDRRASKLIAKAMKK</sequence>
<comment type="similarity">
    <text evidence="2">Belongs to the MCU (TC 1.A.77) family.</text>
</comment>
<evidence type="ECO:0000256" key="2">
    <source>
        <dbReference type="ARBA" id="ARBA00005653"/>
    </source>
</evidence>
<evidence type="ECO:0000313" key="17">
    <source>
        <dbReference type="EMBL" id="KPI84779.1"/>
    </source>
</evidence>
<feature type="domain" description="Calcium uniporter protein C-terminal" evidence="16">
    <location>
        <begin position="88"/>
        <end position="249"/>
    </location>
</feature>
<evidence type="ECO:0000256" key="11">
    <source>
        <dbReference type="ARBA" id="ARBA00023128"/>
    </source>
</evidence>
<dbReference type="GO" id="GO:1990246">
    <property type="term" value="C:uniplex complex"/>
    <property type="evidence" value="ECO:0007669"/>
    <property type="project" value="TreeGrafter"/>
</dbReference>
<evidence type="ECO:0000256" key="14">
    <source>
        <dbReference type="ARBA" id="ARBA00036634"/>
    </source>
</evidence>
<comment type="caution">
    <text evidence="17">The sequence shown here is derived from an EMBL/GenBank/DDBJ whole genome shotgun (WGS) entry which is preliminary data.</text>
</comment>
<protein>
    <recommendedName>
        <fullName evidence="16">Calcium uniporter protein C-terminal domain-containing protein</fullName>
    </recommendedName>
</protein>
<keyword evidence="9 15" id="KW-1133">Transmembrane helix</keyword>
<evidence type="ECO:0000256" key="4">
    <source>
        <dbReference type="ARBA" id="ARBA00022568"/>
    </source>
</evidence>
<evidence type="ECO:0000256" key="5">
    <source>
        <dbReference type="ARBA" id="ARBA00022673"/>
    </source>
</evidence>
<evidence type="ECO:0000256" key="7">
    <source>
        <dbReference type="ARBA" id="ARBA00022792"/>
    </source>
</evidence>
<evidence type="ECO:0000259" key="16">
    <source>
        <dbReference type="Pfam" id="PF04678"/>
    </source>
</evidence>
<feature type="transmembrane region" description="Helical" evidence="15">
    <location>
        <begin position="199"/>
        <end position="216"/>
    </location>
</feature>
<dbReference type="GO" id="GO:0036444">
    <property type="term" value="P:calcium import into the mitochondrion"/>
    <property type="evidence" value="ECO:0007669"/>
    <property type="project" value="TreeGrafter"/>
</dbReference>
<dbReference type="InterPro" id="IPR006769">
    <property type="entry name" value="MCU_C"/>
</dbReference>
<comment type="catalytic activity">
    <reaction evidence="14">
        <text>Ca(2+)(in) = Ca(2+)(out)</text>
        <dbReference type="Rhea" id="RHEA:29671"/>
        <dbReference type="ChEBI" id="CHEBI:29108"/>
    </reaction>
</comment>
<dbReference type="VEuPathDB" id="TriTrypDB:Lsey_0232_0080"/>
<dbReference type="AlphaFoldDB" id="A0A0N0P418"/>
<name>A0A0N0P418_LEPSE</name>
<keyword evidence="8" id="KW-0106">Calcium</keyword>
<dbReference type="GO" id="GO:0015292">
    <property type="term" value="F:uniporter activity"/>
    <property type="evidence" value="ECO:0007669"/>
    <property type="project" value="TreeGrafter"/>
</dbReference>
<keyword evidence="11" id="KW-0496">Mitochondrion</keyword>
<accession>A0A0N0P418</accession>
<evidence type="ECO:0000313" key="18">
    <source>
        <dbReference type="Proteomes" id="UP000038009"/>
    </source>
</evidence>
<dbReference type="PANTHER" id="PTHR13462:SF10">
    <property type="entry name" value="CALCIUM UNIPORTER PROTEIN, MITOCHONDRIAL"/>
    <property type="match status" value="1"/>
</dbReference>
<evidence type="ECO:0000256" key="8">
    <source>
        <dbReference type="ARBA" id="ARBA00022837"/>
    </source>
</evidence>
<dbReference type="GO" id="GO:0051560">
    <property type="term" value="P:mitochondrial calcium ion homeostasis"/>
    <property type="evidence" value="ECO:0007669"/>
    <property type="project" value="InterPro"/>
</dbReference>
<dbReference type="EMBL" id="LJSK01000232">
    <property type="protein sequence ID" value="KPI84779.1"/>
    <property type="molecule type" value="Genomic_DNA"/>
</dbReference>
<keyword evidence="10" id="KW-0406">Ion transport</keyword>
<evidence type="ECO:0000256" key="15">
    <source>
        <dbReference type="SAM" id="Phobius"/>
    </source>
</evidence>
<dbReference type="OMA" id="RTEHSYE"/>
<keyword evidence="5" id="KW-0107">Calcium channel</keyword>
<evidence type="ECO:0000256" key="13">
    <source>
        <dbReference type="ARBA" id="ARBA00023303"/>
    </source>
</evidence>
<keyword evidence="6 15" id="KW-0812">Transmembrane</keyword>
<comment type="subcellular location">
    <subcellularLocation>
        <location evidence="1">Mitochondrion inner membrane</location>
        <topology evidence="1">Multi-pass membrane protein</topology>
    </subcellularLocation>
</comment>